<evidence type="ECO:0000313" key="2">
    <source>
        <dbReference type="Proteomes" id="UP000041770"/>
    </source>
</evidence>
<dbReference type="Proteomes" id="UP000041770">
    <property type="component" value="Unassembled WGS sequence"/>
</dbReference>
<reference evidence="1 2" key="1">
    <citation type="submission" date="2015-07" db="EMBL/GenBank/DDBJ databases">
        <authorList>
            <consortium name="Pathogen Informatics"/>
        </authorList>
    </citation>
    <scope>NUCLEOTIDE SEQUENCE [LARGE SCALE GENOMIC DNA]</scope>
    <source>
        <strain evidence="1 2">A316</strain>
    </source>
</reference>
<accession>A0A655RIV8</accession>
<name>A0A655RIV8_VIBCL</name>
<proteinExistence type="predicted"/>
<gene>
    <name evidence="1" type="ORF">ERS013200_00087</name>
</gene>
<evidence type="ECO:0000313" key="1">
    <source>
        <dbReference type="EMBL" id="CSB93608.1"/>
    </source>
</evidence>
<organism evidence="1 2">
    <name type="scientific">Vibrio cholerae</name>
    <dbReference type="NCBI Taxonomy" id="666"/>
    <lineage>
        <taxon>Bacteria</taxon>
        <taxon>Pseudomonadati</taxon>
        <taxon>Pseudomonadota</taxon>
        <taxon>Gammaproteobacteria</taxon>
        <taxon>Vibrionales</taxon>
        <taxon>Vibrionaceae</taxon>
        <taxon>Vibrio</taxon>
    </lineage>
</organism>
<dbReference type="AlphaFoldDB" id="A0A655RIV8"/>
<sequence length="61" mass="7176">MLGGYRTAFNQRQQIALHPFTRNIGTRDFSTLTDFVDFIDKHDAVIFDIVNRLLFQLFLID</sequence>
<dbReference type="EMBL" id="CWQY01000001">
    <property type="protein sequence ID" value="CSB93608.1"/>
    <property type="molecule type" value="Genomic_DNA"/>
</dbReference>
<protein>
    <submittedName>
        <fullName evidence="1">Uncharacterized protein</fullName>
    </submittedName>
</protein>